<dbReference type="Proteomes" id="UP000680020">
    <property type="component" value="Unassembled WGS sequence"/>
</dbReference>
<dbReference type="Pfam" id="PF00114">
    <property type="entry name" value="Pilin"/>
    <property type="match status" value="1"/>
</dbReference>
<dbReference type="GO" id="GO:0043107">
    <property type="term" value="P:type IV pilus-dependent motility"/>
    <property type="evidence" value="ECO:0007669"/>
    <property type="project" value="TreeGrafter"/>
</dbReference>
<name>A0AB35BVZ5_9GAMM</name>
<dbReference type="AlphaFoldDB" id="A0AB35BVZ5"/>
<dbReference type="GO" id="GO:0016020">
    <property type="term" value="C:membrane"/>
    <property type="evidence" value="ECO:0007669"/>
    <property type="project" value="UniProtKB-SubCell"/>
</dbReference>
<dbReference type="PANTHER" id="PTHR30093:SF34">
    <property type="entry name" value="PREPILIN PEPTIDASE-DEPENDENT PROTEIN D"/>
    <property type="match status" value="1"/>
</dbReference>
<dbReference type="RefSeq" id="WP_213403645.1">
    <property type="nucleotide sequence ID" value="NZ_JAGIBT010000008.1"/>
</dbReference>
<comment type="similarity">
    <text evidence="3 9">Belongs to the N-Me-Phe pilin family.</text>
</comment>
<dbReference type="GO" id="GO:0044096">
    <property type="term" value="C:type IV pilus"/>
    <property type="evidence" value="ECO:0007669"/>
    <property type="project" value="TreeGrafter"/>
</dbReference>
<sequence length="181" mass="18755">MLQKGFTLIELMIVVAIIGILSMFALPAYQDYTKRTYVAEGLGLAAAAKMAATEFYSADASWPLNNDQAGLPAPNAIKGQAVTGIGLVAGGYANAGAAKGSTSAKDVTNIVIFYNDKVVPKTLVTAVPADKAVTGNENGTLVIAPLDGSATGSVEWACIKSKSLESKWLPTNCRAKADIKS</sequence>
<dbReference type="InterPro" id="IPR012902">
    <property type="entry name" value="N_methyl_site"/>
</dbReference>
<evidence type="ECO:0000256" key="8">
    <source>
        <dbReference type="ARBA" id="ARBA00023263"/>
    </source>
</evidence>
<evidence type="ECO:0000256" key="9">
    <source>
        <dbReference type="RuleBase" id="RU000389"/>
    </source>
</evidence>
<comment type="caution">
    <text evidence="11">The sequence shown here is derived from an EMBL/GenBank/DDBJ whole genome shotgun (WGS) entry which is preliminary data.</text>
</comment>
<protein>
    <submittedName>
        <fullName evidence="11">Pilin</fullName>
    </submittedName>
</protein>
<keyword evidence="4" id="KW-0488">Methylation</keyword>
<evidence type="ECO:0000256" key="2">
    <source>
        <dbReference type="ARBA" id="ARBA00004561"/>
    </source>
</evidence>
<dbReference type="InterPro" id="IPR001082">
    <property type="entry name" value="Pilin"/>
</dbReference>
<dbReference type="InterPro" id="IPR045584">
    <property type="entry name" value="Pilin-like"/>
</dbReference>
<proteinExistence type="inferred from homology"/>
<dbReference type="NCBIfam" id="TIGR02532">
    <property type="entry name" value="IV_pilin_GFxxxE"/>
    <property type="match status" value="1"/>
</dbReference>
<dbReference type="EMBL" id="JAGIBU010000002">
    <property type="protein sequence ID" value="MBS7824425.1"/>
    <property type="molecule type" value="Genomic_DNA"/>
</dbReference>
<evidence type="ECO:0000256" key="5">
    <source>
        <dbReference type="ARBA" id="ARBA00022692"/>
    </source>
</evidence>
<keyword evidence="5 10" id="KW-0812">Transmembrane</keyword>
<evidence type="ECO:0000256" key="10">
    <source>
        <dbReference type="SAM" id="Phobius"/>
    </source>
</evidence>
<dbReference type="Pfam" id="PF07963">
    <property type="entry name" value="N_methyl"/>
    <property type="match status" value="1"/>
</dbReference>
<evidence type="ECO:0000313" key="12">
    <source>
        <dbReference type="Proteomes" id="UP000680020"/>
    </source>
</evidence>
<keyword evidence="8 9" id="KW-0281">Fimbrium</keyword>
<comment type="subcellular location">
    <subcellularLocation>
        <location evidence="2">Fimbrium</location>
    </subcellularLocation>
    <subcellularLocation>
        <location evidence="1">Membrane</location>
        <topology evidence="1">Single-pass membrane protein</topology>
    </subcellularLocation>
</comment>
<reference evidence="11" key="1">
    <citation type="submission" date="2021-03" db="EMBL/GenBank/DDBJ databases">
        <title>Identification and antibiotic profiling of Wohlfahrtiimonas chitiniclastica, an underestimated human pathogen.</title>
        <authorList>
            <person name="Kopf A."/>
            <person name="Bunk B."/>
            <person name="Coldewey S."/>
            <person name="Gunzer F."/>
            <person name="Riedel T."/>
            <person name="Schroettner P."/>
        </authorList>
    </citation>
    <scope>NUCLEOTIDE SEQUENCE</scope>
    <source>
        <strain evidence="11">DSM 100917</strain>
    </source>
</reference>
<evidence type="ECO:0000313" key="11">
    <source>
        <dbReference type="EMBL" id="MBS7824425.1"/>
    </source>
</evidence>
<dbReference type="PANTHER" id="PTHR30093">
    <property type="entry name" value="GENERAL SECRETION PATHWAY PROTEIN G"/>
    <property type="match status" value="1"/>
</dbReference>
<gene>
    <name evidence="11" type="ORF">J7561_04315</name>
</gene>
<evidence type="ECO:0000256" key="6">
    <source>
        <dbReference type="ARBA" id="ARBA00022989"/>
    </source>
</evidence>
<dbReference type="Gene3D" id="3.30.700.10">
    <property type="entry name" value="Glycoprotein, Type 4 Pilin"/>
    <property type="match status" value="1"/>
</dbReference>
<accession>A0AB35BVZ5</accession>
<keyword evidence="7 10" id="KW-0472">Membrane</keyword>
<dbReference type="GO" id="GO:0007155">
    <property type="term" value="P:cell adhesion"/>
    <property type="evidence" value="ECO:0007669"/>
    <property type="project" value="InterPro"/>
</dbReference>
<organism evidence="11 12">
    <name type="scientific">Wohlfahrtiimonas chitiniclastica</name>
    <dbReference type="NCBI Taxonomy" id="400946"/>
    <lineage>
        <taxon>Bacteria</taxon>
        <taxon>Pseudomonadati</taxon>
        <taxon>Pseudomonadota</taxon>
        <taxon>Gammaproteobacteria</taxon>
        <taxon>Cardiobacteriales</taxon>
        <taxon>Ignatzschineriaceae</taxon>
        <taxon>Wohlfahrtiimonas</taxon>
    </lineage>
</organism>
<keyword evidence="6 10" id="KW-1133">Transmembrane helix</keyword>
<dbReference type="PROSITE" id="PS00409">
    <property type="entry name" value="PROKAR_NTER_METHYL"/>
    <property type="match status" value="1"/>
</dbReference>
<feature type="transmembrane region" description="Helical" evidence="10">
    <location>
        <begin position="6"/>
        <end position="26"/>
    </location>
</feature>
<evidence type="ECO:0000256" key="1">
    <source>
        <dbReference type="ARBA" id="ARBA00004167"/>
    </source>
</evidence>
<evidence type="ECO:0000256" key="4">
    <source>
        <dbReference type="ARBA" id="ARBA00022481"/>
    </source>
</evidence>
<dbReference type="SUPFAM" id="SSF54523">
    <property type="entry name" value="Pili subunits"/>
    <property type="match status" value="1"/>
</dbReference>
<evidence type="ECO:0000256" key="7">
    <source>
        <dbReference type="ARBA" id="ARBA00023136"/>
    </source>
</evidence>
<evidence type="ECO:0000256" key="3">
    <source>
        <dbReference type="ARBA" id="ARBA00005233"/>
    </source>
</evidence>